<keyword evidence="2" id="KW-1185">Reference proteome</keyword>
<dbReference type="AlphaFoldDB" id="A0A822XYS6"/>
<comment type="caution">
    <text evidence="1">The sequence shown here is derived from an EMBL/GenBank/DDBJ whole genome shotgun (WGS) entry which is preliminary data.</text>
</comment>
<organism evidence="1 2">
    <name type="scientific">Nelumbo nucifera</name>
    <name type="common">Sacred lotus</name>
    <dbReference type="NCBI Taxonomy" id="4432"/>
    <lineage>
        <taxon>Eukaryota</taxon>
        <taxon>Viridiplantae</taxon>
        <taxon>Streptophyta</taxon>
        <taxon>Embryophyta</taxon>
        <taxon>Tracheophyta</taxon>
        <taxon>Spermatophyta</taxon>
        <taxon>Magnoliopsida</taxon>
        <taxon>Proteales</taxon>
        <taxon>Nelumbonaceae</taxon>
        <taxon>Nelumbo</taxon>
    </lineage>
</organism>
<evidence type="ECO:0000313" key="2">
    <source>
        <dbReference type="Proteomes" id="UP000607653"/>
    </source>
</evidence>
<reference evidence="1 2" key="1">
    <citation type="journal article" date="2020" name="Mol. Biol. Evol.">
        <title>Distinct Expression and Methylation Patterns for Genes with Different Fates following a Single Whole-Genome Duplication in Flowering Plants.</title>
        <authorList>
            <person name="Shi T."/>
            <person name="Rahmani R.S."/>
            <person name="Gugger P.F."/>
            <person name="Wang M."/>
            <person name="Li H."/>
            <person name="Zhang Y."/>
            <person name="Li Z."/>
            <person name="Wang Q."/>
            <person name="Van de Peer Y."/>
            <person name="Marchal K."/>
            <person name="Chen J."/>
        </authorList>
    </citation>
    <scope>NUCLEOTIDE SEQUENCE [LARGE SCALE GENOMIC DNA]</scope>
    <source>
        <tissue evidence="1">Leaf</tissue>
    </source>
</reference>
<protein>
    <submittedName>
        <fullName evidence="1">Uncharacterized protein</fullName>
    </submittedName>
</protein>
<gene>
    <name evidence="1" type="ORF">HUJ06_025388</name>
</gene>
<evidence type="ECO:0000313" key="1">
    <source>
        <dbReference type="EMBL" id="DAD23925.1"/>
    </source>
</evidence>
<accession>A0A822XYS6</accession>
<name>A0A822XYS6_NELNU</name>
<dbReference type="EMBL" id="DUZY01000001">
    <property type="protein sequence ID" value="DAD23925.1"/>
    <property type="molecule type" value="Genomic_DNA"/>
</dbReference>
<dbReference type="Proteomes" id="UP000607653">
    <property type="component" value="Unassembled WGS sequence"/>
</dbReference>
<sequence length="43" mass="4966">MDSKLILAPKIATRIRPISIEPTEKRERLQENLSEINNCTKQS</sequence>
<proteinExistence type="predicted"/>